<comment type="caution">
    <text evidence="6">The sequence shown here is derived from an EMBL/GenBank/DDBJ whole genome shotgun (WGS) entry which is preliminary data.</text>
</comment>
<keyword evidence="3" id="KW-0804">Transcription</keyword>
<dbReference type="EMBL" id="WIXI01000022">
    <property type="protein sequence ID" value="MQY44842.1"/>
    <property type="molecule type" value="Genomic_DNA"/>
</dbReference>
<dbReference type="SUPFAM" id="SSF46689">
    <property type="entry name" value="Homeodomain-like"/>
    <property type="match status" value="1"/>
</dbReference>
<evidence type="ECO:0000256" key="3">
    <source>
        <dbReference type="ARBA" id="ARBA00023163"/>
    </source>
</evidence>
<dbReference type="RefSeq" id="WP_153352368.1">
    <property type="nucleotide sequence ID" value="NZ_JAYKOO010000003.1"/>
</dbReference>
<dbReference type="Gene3D" id="1.10.357.10">
    <property type="entry name" value="Tetracycline Repressor, domain 2"/>
    <property type="match status" value="1"/>
</dbReference>
<dbReference type="InterPro" id="IPR050109">
    <property type="entry name" value="HTH-type_TetR-like_transc_reg"/>
</dbReference>
<dbReference type="PANTHER" id="PTHR30055">
    <property type="entry name" value="HTH-TYPE TRANSCRIPTIONAL REGULATOR RUTR"/>
    <property type="match status" value="1"/>
</dbReference>
<dbReference type="SUPFAM" id="SSF48498">
    <property type="entry name" value="Tetracyclin repressor-like, C-terminal domain"/>
    <property type="match status" value="1"/>
</dbReference>
<sequence>MKVSKDEIILAARELFREKGYAGASMQDLADRVGLRKASLYMRFPNKEALVPEVLEMTLNTTFSQPGISSPDWKTAYEAVIRSIAAALTDRHRCVGFHLAYGIGDDTPLAKQAVRDFFRSHLDRMTDILARAMPRETATIIAADDLARLEGATLHLALFDDPTSMKRAVDLALGPVRSH</sequence>
<keyword evidence="2 4" id="KW-0238">DNA-binding</keyword>
<evidence type="ECO:0000256" key="1">
    <source>
        <dbReference type="ARBA" id="ARBA00023015"/>
    </source>
</evidence>
<dbReference type="PROSITE" id="PS50977">
    <property type="entry name" value="HTH_TETR_2"/>
    <property type="match status" value="1"/>
</dbReference>
<protein>
    <submittedName>
        <fullName evidence="6">TetR family transcriptional regulator</fullName>
    </submittedName>
</protein>
<organism evidence="6 7">
    <name type="scientific">Endobacterium cereale</name>
    <dbReference type="NCBI Taxonomy" id="2663029"/>
    <lineage>
        <taxon>Bacteria</taxon>
        <taxon>Pseudomonadati</taxon>
        <taxon>Pseudomonadota</taxon>
        <taxon>Alphaproteobacteria</taxon>
        <taxon>Hyphomicrobiales</taxon>
        <taxon>Rhizobiaceae</taxon>
        <taxon>Endobacterium</taxon>
    </lineage>
</organism>
<feature type="domain" description="HTH tetR-type" evidence="5">
    <location>
        <begin position="2"/>
        <end position="62"/>
    </location>
</feature>
<evidence type="ECO:0000259" key="5">
    <source>
        <dbReference type="PROSITE" id="PS50977"/>
    </source>
</evidence>
<proteinExistence type="predicted"/>
<dbReference type="Proteomes" id="UP000435138">
    <property type="component" value="Unassembled WGS sequence"/>
</dbReference>
<keyword evidence="1" id="KW-0805">Transcription regulation</keyword>
<dbReference type="PRINTS" id="PR00455">
    <property type="entry name" value="HTHTETR"/>
</dbReference>
<evidence type="ECO:0000313" key="7">
    <source>
        <dbReference type="Proteomes" id="UP000435138"/>
    </source>
</evidence>
<dbReference type="InterPro" id="IPR001647">
    <property type="entry name" value="HTH_TetR"/>
</dbReference>
<feature type="DNA-binding region" description="H-T-H motif" evidence="4">
    <location>
        <begin position="25"/>
        <end position="44"/>
    </location>
</feature>
<keyword evidence="7" id="KW-1185">Reference proteome</keyword>
<dbReference type="GO" id="GO:0003700">
    <property type="term" value="F:DNA-binding transcription factor activity"/>
    <property type="evidence" value="ECO:0007669"/>
    <property type="project" value="TreeGrafter"/>
</dbReference>
<dbReference type="AlphaFoldDB" id="A0A6A8A1J8"/>
<evidence type="ECO:0000256" key="2">
    <source>
        <dbReference type="ARBA" id="ARBA00023125"/>
    </source>
</evidence>
<name>A0A6A8A1J8_9HYPH</name>
<dbReference type="GO" id="GO:0000976">
    <property type="term" value="F:transcription cis-regulatory region binding"/>
    <property type="evidence" value="ECO:0007669"/>
    <property type="project" value="TreeGrafter"/>
</dbReference>
<dbReference type="InterPro" id="IPR009057">
    <property type="entry name" value="Homeodomain-like_sf"/>
</dbReference>
<accession>A0A6A8A1J8</accession>
<dbReference type="PANTHER" id="PTHR30055:SF234">
    <property type="entry name" value="HTH-TYPE TRANSCRIPTIONAL REGULATOR BETI"/>
    <property type="match status" value="1"/>
</dbReference>
<reference evidence="6 7" key="1">
    <citation type="submission" date="2019-11" db="EMBL/GenBank/DDBJ databases">
        <title>Genome analysis of Rhizobacterium cereale a novel genus and species isolated from maize roots in North Spain.</title>
        <authorList>
            <person name="Menendez E."/>
            <person name="Flores-Felix J.D."/>
            <person name="Ramirez-Bahena M.-H."/>
            <person name="Igual J.M."/>
            <person name="Garcia-Fraile P."/>
            <person name="Peix A."/>
            <person name="Velazquez E."/>
        </authorList>
    </citation>
    <scope>NUCLEOTIDE SEQUENCE [LARGE SCALE GENOMIC DNA]</scope>
    <source>
        <strain evidence="6 7">RZME27</strain>
    </source>
</reference>
<gene>
    <name evidence="6" type="ORF">GAO09_01975</name>
</gene>
<evidence type="ECO:0000256" key="4">
    <source>
        <dbReference type="PROSITE-ProRule" id="PRU00335"/>
    </source>
</evidence>
<dbReference type="Pfam" id="PF00440">
    <property type="entry name" value="TetR_N"/>
    <property type="match status" value="1"/>
</dbReference>
<evidence type="ECO:0000313" key="6">
    <source>
        <dbReference type="EMBL" id="MQY44842.1"/>
    </source>
</evidence>
<dbReference type="InterPro" id="IPR036271">
    <property type="entry name" value="Tet_transcr_reg_TetR-rel_C_sf"/>
</dbReference>